<keyword evidence="2" id="KW-1185">Reference proteome</keyword>
<accession>A0A4Y2F3X2</accession>
<proteinExistence type="predicted"/>
<feature type="non-terminal residue" evidence="1">
    <location>
        <position position="62"/>
    </location>
</feature>
<sequence>MAQGLTSVSGVKSSKSGSLGIRCRTVHENWIGGICYVETYSPPSVCFDSTYNGGVETYKVSE</sequence>
<name>A0A4Y2F3X2_ARAVE</name>
<dbReference type="EMBL" id="BGPR01172191">
    <property type="protein sequence ID" value="GBM34764.1"/>
    <property type="molecule type" value="Genomic_DNA"/>
</dbReference>
<gene>
    <name evidence="1" type="ORF">AVEN_67331_1</name>
</gene>
<organism evidence="1 2">
    <name type="scientific">Araneus ventricosus</name>
    <name type="common">Orbweaver spider</name>
    <name type="synonym">Epeira ventricosa</name>
    <dbReference type="NCBI Taxonomy" id="182803"/>
    <lineage>
        <taxon>Eukaryota</taxon>
        <taxon>Metazoa</taxon>
        <taxon>Ecdysozoa</taxon>
        <taxon>Arthropoda</taxon>
        <taxon>Chelicerata</taxon>
        <taxon>Arachnida</taxon>
        <taxon>Araneae</taxon>
        <taxon>Araneomorphae</taxon>
        <taxon>Entelegynae</taxon>
        <taxon>Araneoidea</taxon>
        <taxon>Araneidae</taxon>
        <taxon>Araneus</taxon>
    </lineage>
</organism>
<evidence type="ECO:0000313" key="2">
    <source>
        <dbReference type="Proteomes" id="UP000499080"/>
    </source>
</evidence>
<comment type="caution">
    <text evidence="1">The sequence shown here is derived from an EMBL/GenBank/DDBJ whole genome shotgun (WGS) entry which is preliminary data.</text>
</comment>
<dbReference type="Proteomes" id="UP000499080">
    <property type="component" value="Unassembled WGS sequence"/>
</dbReference>
<reference evidence="1 2" key="1">
    <citation type="journal article" date="2019" name="Sci. Rep.">
        <title>Orb-weaving spider Araneus ventricosus genome elucidates the spidroin gene catalogue.</title>
        <authorList>
            <person name="Kono N."/>
            <person name="Nakamura H."/>
            <person name="Ohtoshi R."/>
            <person name="Moran D.A.P."/>
            <person name="Shinohara A."/>
            <person name="Yoshida Y."/>
            <person name="Fujiwara M."/>
            <person name="Mori M."/>
            <person name="Tomita M."/>
            <person name="Arakawa K."/>
        </authorList>
    </citation>
    <scope>NUCLEOTIDE SEQUENCE [LARGE SCALE GENOMIC DNA]</scope>
</reference>
<dbReference type="AlphaFoldDB" id="A0A4Y2F3X2"/>
<protein>
    <submittedName>
        <fullName evidence="1">Uncharacterized protein</fullName>
    </submittedName>
</protein>
<evidence type="ECO:0000313" key="1">
    <source>
        <dbReference type="EMBL" id="GBM34764.1"/>
    </source>
</evidence>